<dbReference type="STRING" id="742817.HMPREF9449_01333"/>
<comment type="cofactor">
    <cofactor evidence="6">
        <name>Fe(2+)</name>
        <dbReference type="ChEBI" id="CHEBI:29033"/>
    </cofactor>
</comment>
<evidence type="ECO:0000256" key="3">
    <source>
        <dbReference type="ARBA" id="ARBA00022977"/>
    </source>
</evidence>
<dbReference type="EC" id="2.4.2.59" evidence="6"/>
<feature type="binding site" description="in other chain" evidence="6">
    <location>
        <position position="179"/>
    </location>
    <ligand>
        <name>NAD(+)</name>
        <dbReference type="ChEBI" id="CHEBI:57540"/>
        <note>ligand shared between two adjacent protomers</note>
    </ligand>
</feature>
<feature type="binding site" description="in other chain" evidence="6">
    <location>
        <position position="276"/>
    </location>
    <ligand>
        <name>NAD(+)</name>
        <dbReference type="ChEBI" id="CHEBI:57540"/>
        <note>ligand shared between two adjacent protomers</note>
    </ligand>
</feature>
<comment type="subunit">
    <text evidence="6">Homooctamer; tetramer of dimers.</text>
</comment>
<dbReference type="GO" id="GO:0016763">
    <property type="term" value="F:pentosyltransferase activity"/>
    <property type="evidence" value="ECO:0007669"/>
    <property type="project" value="UniProtKB-UniRule"/>
</dbReference>
<dbReference type="PRINTS" id="PR00419">
    <property type="entry name" value="ADXRDTASE"/>
</dbReference>
<feature type="binding site" description="in other chain" evidence="6">
    <location>
        <position position="115"/>
    </location>
    <ligand>
        <name>NAD(+)</name>
        <dbReference type="ChEBI" id="CHEBI:57540"/>
        <note>ligand shared between two adjacent protomers</note>
    </ligand>
</feature>
<keyword evidence="1 6" id="KW-0808">Transferase</keyword>
<dbReference type="PANTHER" id="PTHR43422:SF3">
    <property type="entry name" value="THIAMINE THIAZOLE SYNTHASE"/>
    <property type="match status" value="1"/>
</dbReference>
<comment type="function">
    <text evidence="6">Involved in the biosynthesis of the thiazole moiety of thiamine. Catalyzes the conversion of NAD and glycine to adenosine diphosphate 5-(2-hydroxyethyl)-4-methylthiazole-2-carboxylate (ADT), an adenylated thiazole intermediate, using free sulfide as a source of sulfur.</text>
</comment>
<sequence>MRYFSIEGCLYSGQAEIIPIKPETDNAGVGNAGKELVESKAASVHNYYLITKFFHMEKIVSRGIIDSYFAKLKNNLDIDVAIVGGGPSGLVAAYYLAKAGKKVALFDRKLAPGGGMWGGAMMFNDIIVQEEAMPIVRELGVSYRAYEQGTYVMDSVHTTSALIYQATKAGATLFNCYTVEDVVFKNERVAGVVVNWAPVQREGMHVDPLTIMAKAVLDGTGHDCEVSRTVARKNGIRLNTPTGDVIGERSLSVEEGERTTVENTKEVYPGLYVSGMAANGVSGSFRMGPIFGGMLMSGKKTAELILEALQ</sequence>
<dbReference type="NCBIfam" id="TIGR00292">
    <property type="entry name" value="sulfide-dependent adenosine diphosphate thiazole synthase"/>
    <property type="match status" value="1"/>
</dbReference>
<dbReference type="EMBL" id="ADMC01000019">
    <property type="protein sequence ID" value="EHP48135.1"/>
    <property type="molecule type" value="Genomic_DNA"/>
</dbReference>
<dbReference type="Proteomes" id="UP000004892">
    <property type="component" value="Unassembled WGS sequence"/>
</dbReference>
<dbReference type="UniPathway" id="UPA00060"/>
<accession>H1DGE7</accession>
<evidence type="ECO:0000313" key="8">
    <source>
        <dbReference type="Proteomes" id="UP000004892"/>
    </source>
</evidence>
<dbReference type="Pfam" id="PF01946">
    <property type="entry name" value="Thi4"/>
    <property type="match status" value="1"/>
</dbReference>
<comment type="catalytic activity">
    <reaction evidence="6">
        <text>hydrogen sulfide + glycine + NAD(+) = ADP-5-ethyl-4-methylthiazole-2-carboxylate + nicotinamide + 3 H2O + H(+)</text>
        <dbReference type="Rhea" id="RHEA:55704"/>
        <dbReference type="ChEBI" id="CHEBI:15377"/>
        <dbReference type="ChEBI" id="CHEBI:15378"/>
        <dbReference type="ChEBI" id="CHEBI:17154"/>
        <dbReference type="ChEBI" id="CHEBI:29919"/>
        <dbReference type="ChEBI" id="CHEBI:57305"/>
        <dbReference type="ChEBI" id="CHEBI:57540"/>
        <dbReference type="ChEBI" id="CHEBI:139151"/>
        <dbReference type="EC" id="2.4.2.59"/>
    </reaction>
</comment>
<reference evidence="7 8" key="1">
    <citation type="submission" date="2012-01" db="EMBL/GenBank/DDBJ databases">
        <title>The Genome Sequence of Odoribacter laneus YIT 12061.</title>
        <authorList>
            <consortium name="The Broad Institute Genome Sequencing Platform"/>
            <person name="Earl A."/>
            <person name="Ward D."/>
            <person name="Feldgarden M."/>
            <person name="Gevers D."/>
            <person name="Morotomi M."/>
            <person name="Young S.K."/>
            <person name="Zeng Q."/>
            <person name="Gargeya S."/>
            <person name="Fitzgerald M."/>
            <person name="Haas B."/>
            <person name="Abouelleil A."/>
            <person name="Alvarado L."/>
            <person name="Arachchi H.M."/>
            <person name="Berlin A."/>
            <person name="Chapman S.B."/>
            <person name="Gearin G."/>
            <person name="Goldberg J."/>
            <person name="Griggs A."/>
            <person name="Gujja S."/>
            <person name="Hansen M."/>
            <person name="Heiman D."/>
            <person name="Howarth C."/>
            <person name="Larimer J."/>
            <person name="Lui A."/>
            <person name="MacDonald P.J.P."/>
            <person name="McCowen C."/>
            <person name="Montmayeur A."/>
            <person name="Murphy C."/>
            <person name="Neiman D."/>
            <person name="Pearson M."/>
            <person name="Priest M."/>
            <person name="Roberts A."/>
            <person name="Saif S."/>
            <person name="Shea T."/>
            <person name="Sisk P."/>
            <person name="Stolte C."/>
            <person name="Sykes S."/>
            <person name="Wortman J."/>
            <person name="Nusbaum C."/>
            <person name="Birren B."/>
        </authorList>
    </citation>
    <scope>NUCLEOTIDE SEQUENCE [LARGE SCALE GENOMIC DNA]</scope>
    <source>
        <strain evidence="7 8">YIT 12061</strain>
    </source>
</reference>
<name>H1DGE7_9BACT</name>
<gene>
    <name evidence="6" type="primary">thi4</name>
    <name evidence="7" type="ORF">HMPREF9449_01333</name>
</gene>
<dbReference type="SUPFAM" id="SSF51905">
    <property type="entry name" value="FAD/NAD(P)-binding domain"/>
    <property type="match status" value="1"/>
</dbReference>
<keyword evidence="3 6" id="KW-0784">Thiamine biosynthesis</keyword>
<comment type="caution">
    <text evidence="6">Lacks conserved residue(s) required for the propagation of feature annotation.</text>
</comment>
<keyword evidence="8" id="KW-1185">Reference proteome</keyword>
<dbReference type="HOGENOM" id="CLU_053727_2_0_10"/>
<keyword evidence="5 6" id="KW-0520">NAD</keyword>
<feature type="binding site" evidence="6">
    <location>
        <begin position="205"/>
        <end position="207"/>
    </location>
    <ligand>
        <name>NAD(+)</name>
        <dbReference type="ChEBI" id="CHEBI:57540"/>
        <note>ligand shared between two adjacent protomers</note>
    </ligand>
</feature>
<feature type="binding site" evidence="6">
    <location>
        <position position="286"/>
    </location>
    <ligand>
        <name>glycine</name>
        <dbReference type="ChEBI" id="CHEBI:57305"/>
    </ligand>
</feature>
<dbReference type="eggNOG" id="COG1635">
    <property type="taxonomic scope" value="Bacteria"/>
</dbReference>
<dbReference type="GO" id="GO:0009229">
    <property type="term" value="P:thiamine diphosphate biosynthetic process"/>
    <property type="evidence" value="ECO:0007669"/>
    <property type="project" value="UniProtKB-UniRule"/>
</dbReference>
<keyword evidence="4 6" id="KW-0408">Iron</keyword>
<evidence type="ECO:0000256" key="4">
    <source>
        <dbReference type="ARBA" id="ARBA00023004"/>
    </source>
</evidence>
<evidence type="ECO:0000313" key="7">
    <source>
        <dbReference type="EMBL" id="EHP48135.1"/>
    </source>
</evidence>
<evidence type="ECO:0000256" key="5">
    <source>
        <dbReference type="ARBA" id="ARBA00023027"/>
    </source>
</evidence>
<proteinExistence type="inferred from homology"/>
<keyword evidence="2 6" id="KW-0479">Metal-binding</keyword>
<dbReference type="GO" id="GO:0052837">
    <property type="term" value="P:thiazole biosynthetic process"/>
    <property type="evidence" value="ECO:0007669"/>
    <property type="project" value="UniProtKB-UniRule"/>
</dbReference>
<evidence type="ECO:0000256" key="6">
    <source>
        <dbReference type="HAMAP-Rule" id="MF_00304"/>
    </source>
</evidence>
<feature type="binding site" description="in other chain" evidence="6">
    <location>
        <position position="222"/>
    </location>
    <ligand>
        <name>Fe cation</name>
        <dbReference type="ChEBI" id="CHEBI:24875"/>
        <note>ligand shared between two adjacent protomers</note>
    </ligand>
</feature>
<feature type="binding site" evidence="6">
    <location>
        <position position="207"/>
    </location>
    <ligand>
        <name>Fe cation</name>
        <dbReference type="ChEBI" id="CHEBI:24875"/>
        <note>ligand shared between two adjacent protomers</note>
    </ligand>
</feature>
<dbReference type="GO" id="GO:0005506">
    <property type="term" value="F:iron ion binding"/>
    <property type="evidence" value="ECO:0007669"/>
    <property type="project" value="UniProtKB-UniRule"/>
</dbReference>
<dbReference type="GO" id="GO:0009228">
    <property type="term" value="P:thiamine biosynthetic process"/>
    <property type="evidence" value="ECO:0007669"/>
    <property type="project" value="UniProtKB-KW"/>
</dbReference>
<dbReference type="PATRIC" id="fig|742817.3.peg.1415"/>
<comment type="similarity">
    <text evidence="6">Belongs to the THI4 family.</text>
</comment>
<dbReference type="AlphaFoldDB" id="H1DGE7"/>
<protein>
    <recommendedName>
        <fullName evidence="6">Thiamine thiazole synthase</fullName>
        <ecNumber evidence="6">2.4.2.59</ecNumber>
    </recommendedName>
</protein>
<evidence type="ECO:0000256" key="1">
    <source>
        <dbReference type="ARBA" id="ARBA00022679"/>
    </source>
</evidence>
<evidence type="ECO:0000256" key="2">
    <source>
        <dbReference type="ARBA" id="ARBA00022723"/>
    </source>
</evidence>
<dbReference type="PANTHER" id="PTHR43422">
    <property type="entry name" value="THIAMINE THIAZOLE SYNTHASE"/>
    <property type="match status" value="1"/>
</dbReference>
<comment type="pathway">
    <text evidence="6">Cofactor biosynthesis; thiamine diphosphate biosynthesis.</text>
</comment>
<dbReference type="HAMAP" id="MF_00304">
    <property type="entry name" value="Thi4"/>
    <property type="match status" value="1"/>
</dbReference>
<organism evidence="7 8">
    <name type="scientific">Odoribacter laneus YIT 12061</name>
    <dbReference type="NCBI Taxonomy" id="742817"/>
    <lineage>
        <taxon>Bacteria</taxon>
        <taxon>Pseudomonadati</taxon>
        <taxon>Bacteroidota</taxon>
        <taxon>Bacteroidia</taxon>
        <taxon>Bacteroidales</taxon>
        <taxon>Odoribacteraceae</taxon>
        <taxon>Odoribacter</taxon>
    </lineage>
</organism>
<dbReference type="InterPro" id="IPR036188">
    <property type="entry name" value="FAD/NAD-bd_sf"/>
</dbReference>
<dbReference type="Gene3D" id="3.50.50.60">
    <property type="entry name" value="FAD/NAD(P)-binding domain"/>
    <property type="match status" value="1"/>
</dbReference>
<feature type="binding site" description="in other chain" evidence="6">
    <location>
        <position position="88"/>
    </location>
    <ligand>
        <name>NAD(+)</name>
        <dbReference type="ChEBI" id="CHEBI:57540"/>
        <note>ligand shared between two adjacent protomers</note>
    </ligand>
</feature>
<dbReference type="InterPro" id="IPR002922">
    <property type="entry name" value="Thi4_fam"/>
</dbReference>
<dbReference type="InterPro" id="IPR022828">
    <property type="entry name" value="Thi4_prok"/>
</dbReference>
<comment type="caution">
    <text evidence="7">The sequence shown here is derived from an EMBL/GenBank/DDBJ whole genome shotgun (WGS) entry which is preliminary data.</text>
</comment>